<dbReference type="Gene3D" id="3.30.870.10">
    <property type="entry name" value="Endonuclease Chain A"/>
    <property type="match status" value="1"/>
</dbReference>
<evidence type="ECO:0000313" key="1">
    <source>
        <dbReference type="EMBL" id="WCT80091.1"/>
    </source>
</evidence>
<sequence>MTVDFLDFLKGTRGKFAFVATYEFDPLFFERRVLPTSAFEGAMVTVFVDRERYQQILADGRQGAGFDRDYFVIPVRRESGVFHPKLYLAIGDKGAIASVGSNNCTPAGTGHNFELISTLAGGDATDRHPASHLIATLFREFERYSRDAGPVEPWLRREIFGHARVLYPWLGDASGADASEIDFLSSHDGPIWPMILSRLDGVEVKGVTLMAPFFDLNLRAVQRVRERWPDAPIKIISQSGYSNLPIERFLRLSETLGSMELLTATPHKAGRNVHAKALAFETPDCTYWLAGSANMSHAALSGGNSEACLWFATKQTFARALKQDGLKFESIPPEDFKPAPIEEPAAESAAGRLRLDSLILDNQGTLLANVSIPDDAQDAVLRIFKRNEVLPTFSWKISGPRADFAISLDDDDWSKFDGPAIGRLHAVIDGREVSSGYCSVQQLSRLLRERAAGNAAGNRYQRAMDSGDGLIEYVDALDGIDAAIDFMNTATMRFIDGAPSGGGAGKPHWRARDPFSGDIPEHWQLGSSGGSLLELREAIWGFVQRHIDRRLYRHARRGNLGGLANYLDIFRTMCRVLLAWHNRRLEGEPVIPAAYVTTGLQAILSTLIGARGEALDEAPGLGRAILANLSADEKLVREQLQHFRIPAVLRATVEEMTLVRAVAQRRPALDSWSKDKHRWIDNWIDEMGLAAASEAEMQEISPEFRLAA</sequence>
<dbReference type="RefSeq" id="WP_273620363.1">
    <property type="nucleotide sequence ID" value="NZ_CP117418.1"/>
</dbReference>
<proteinExistence type="predicted"/>
<organism evidence="1 2">
    <name type="scientific">Novosphingobium humi</name>
    <dbReference type="NCBI Taxonomy" id="2282397"/>
    <lineage>
        <taxon>Bacteria</taxon>
        <taxon>Pseudomonadati</taxon>
        <taxon>Pseudomonadota</taxon>
        <taxon>Alphaproteobacteria</taxon>
        <taxon>Sphingomonadales</taxon>
        <taxon>Sphingomonadaceae</taxon>
        <taxon>Novosphingobium</taxon>
    </lineage>
</organism>
<reference evidence="1 2" key="1">
    <citation type="submission" date="2023-02" db="EMBL/GenBank/DDBJ databases">
        <title>Genome sequence of Novosphingobium humi KACC 19094.</title>
        <authorList>
            <person name="Kim S."/>
            <person name="Heo J."/>
            <person name="Kwon S.-W."/>
        </authorList>
    </citation>
    <scope>NUCLEOTIDE SEQUENCE [LARGE SCALE GENOMIC DNA]</scope>
    <source>
        <strain evidence="1 2">KACC 19094</strain>
        <plasmid evidence="1 2">unnamed1</plasmid>
    </source>
</reference>
<protein>
    <recommendedName>
        <fullName evidence="3">PLD phosphodiesterase domain-containing protein</fullName>
    </recommendedName>
</protein>
<dbReference type="EMBL" id="CP117418">
    <property type="protein sequence ID" value="WCT80091.1"/>
    <property type="molecule type" value="Genomic_DNA"/>
</dbReference>
<dbReference type="CDD" id="cd09117">
    <property type="entry name" value="PLDc_Bfil_DEXD_like"/>
    <property type="match status" value="1"/>
</dbReference>
<keyword evidence="1" id="KW-0614">Plasmid</keyword>
<accession>A0ABY7U446</accession>
<evidence type="ECO:0008006" key="3">
    <source>
        <dbReference type="Google" id="ProtNLM"/>
    </source>
</evidence>
<geneLocation type="plasmid" evidence="1 2">
    <name>unnamed1</name>
</geneLocation>
<evidence type="ECO:0000313" key="2">
    <source>
        <dbReference type="Proteomes" id="UP001218231"/>
    </source>
</evidence>
<name>A0ABY7U446_9SPHN</name>
<dbReference type="Proteomes" id="UP001218231">
    <property type="component" value="Plasmid unnamed1"/>
</dbReference>
<keyword evidence="2" id="KW-1185">Reference proteome</keyword>
<gene>
    <name evidence="1" type="ORF">PQ457_18715</name>
</gene>